<keyword evidence="2" id="KW-0539">Nucleus</keyword>
<dbReference type="InterPro" id="IPR005600">
    <property type="entry name" value="Gal4_dimer_dom"/>
</dbReference>
<dbReference type="SUPFAM" id="SSF57701">
    <property type="entry name" value="Zn2/Cys6 DNA-binding domain"/>
    <property type="match status" value="1"/>
</dbReference>
<dbReference type="Pfam" id="PF00172">
    <property type="entry name" value="Zn_clus"/>
    <property type="match status" value="1"/>
</dbReference>
<dbReference type="Pfam" id="PF04082">
    <property type="entry name" value="Fungal_trans"/>
    <property type="match status" value="1"/>
</dbReference>
<evidence type="ECO:0000259" key="4">
    <source>
        <dbReference type="PROSITE" id="PS50048"/>
    </source>
</evidence>
<dbReference type="SMART" id="SM00066">
    <property type="entry name" value="GAL4"/>
    <property type="match status" value="1"/>
</dbReference>
<dbReference type="PANTHER" id="PTHR46910">
    <property type="entry name" value="TRANSCRIPTION FACTOR PDR1"/>
    <property type="match status" value="1"/>
</dbReference>
<dbReference type="InterPro" id="IPR050987">
    <property type="entry name" value="AtrR-like"/>
</dbReference>
<dbReference type="OrthoDB" id="4456959at2759"/>
<name>A0A0C3EAJ7_9AGAM</name>
<dbReference type="CDD" id="cd12148">
    <property type="entry name" value="fungal_TF_MHR"/>
    <property type="match status" value="1"/>
</dbReference>
<dbReference type="GO" id="GO:0003677">
    <property type="term" value="F:DNA binding"/>
    <property type="evidence" value="ECO:0007669"/>
    <property type="project" value="InterPro"/>
</dbReference>
<evidence type="ECO:0000256" key="2">
    <source>
        <dbReference type="ARBA" id="ARBA00023242"/>
    </source>
</evidence>
<evidence type="ECO:0000313" key="5">
    <source>
        <dbReference type="EMBL" id="KIM69740.1"/>
    </source>
</evidence>
<organism evidence="5 6">
    <name type="scientific">Scleroderma citrinum Foug A</name>
    <dbReference type="NCBI Taxonomy" id="1036808"/>
    <lineage>
        <taxon>Eukaryota</taxon>
        <taxon>Fungi</taxon>
        <taxon>Dikarya</taxon>
        <taxon>Basidiomycota</taxon>
        <taxon>Agaricomycotina</taxon>
        <taxon>Agaricomycetes</taxon>
        <taxon>Agaricomycetidae</taxon>
        <taxon>Boletales</taxon>
        <taxon>Sclerodermatineae</taxon>
        <taxon>Sclerodermataceae</taxon>
        <taxon>Scleroderma</taxon>
    </lineage>
</organism>
<feature type="domain" description="Zn(2)-C6 fungal-type" evidence="4">
    <location>
        <begin position="58"/>
        <end position="91"/>
    </location>
</feature>
<dbReference type="CDD" id="cd14654">
    <property type="entry name" value="ZIP_Gal4"/>
    <property type="match status" value="1"/>
</dbReference>
<dbReference type="GO" id="GO:0008270">
    <property type="term" value="F:zinc ion binding"/>
    <property type="evidence" value="ECO:0007669"/>
    <property type="project" value="InterPro"/>
</dbReference>
<protein>
    <recommendedName>
        <fullName evidence="4">Zn(2)-C6 fungal-type domain-containing protein</fullName>
    </recommendedName>
</protein>
<dbReference type="InterPro" id="IPR007219">
    <property type="entry name" value="XnlR_reg_dom"/>
</dbReference>
<dbReference type="EMBL" id="KN822006">
    <property type="protein sequence ID" value="KIM69740.1"/>
    <property type="molecule type" value="Genomic_DNA"/>
</dbReference>
<reference evidence="6" key="2">
    <citation type="submission" date="2015-01" db="EMBL/GenBank/DDBJ databases">
        <title>Evolutionary Origins and Diversification of the Mycorrhizal Mutualists.</title>
        <authorList>
            <consortium name="DOE Joint Genome Institute"/>
            <consortium name="Mycorrhizal Genomics Consortium"/>
            <person name="Kohler A."/>
            <person name="Kuo A."/>
            <person name="Nagy L.G."/>
            <person name="Floudas D."/>
            <person name="Copeland A."/>
            <person name="Barry K.W."/>
            <person name="Cichocki N."/>
            <person name="Veneault-Fourrey C."/>
            <person name="LaButti K."/>
            <person name="Lindquist E.A."/>
            <person name="Lipzen A."/>
            <person name="Lundell T."/>
            <person name="Morin E."/>
            <person name="Murat C."/>
            <person name="Riley R."/>
            <person name="Ohm R."/>
            <person name="Sun H."/>
            <person name="Tunlid A."/>
            <person name="Henrissat B."/>
            <person name="Grigoriev I.V."/>
            <person name="Hibbett D.S."/>
            <person name="Martin F."/>
        </authorList>
    </citation>
    <scope>NUCLEOTIDE SEQUENCE [LARGE SCALE GENOMIC DNA]</scope>
    <source>
        <strain evidence="6">Foug A</strain>
    </source>
</reference>
<sequence>MQASRSYVSPSSYAADVVGFSHPCAYQYQPDDPHTTSLHSSQDYSTDSIFKKRKIDRACDACRRRKIKCDGPRTENNVCTNCMQYGKLCSYVEASKPRGPPKAYVTSLEDRLERMEALLKRLRPEENFSDELGPTIVRDSWKNDPDAVLPHDKSLSSPSTLPSNLATPSSGSLKAGPLPLLFNTLSPSRVRTNVRHSAGATDTDLSSEGGSSSESEEVGELSLSRGMKRLTVCGLVPAQERPYVADSQVRFHGKSSWFKLIEPIRKLREEHAYSVTSGPDSSMFSQDNINPAATRRPEFWTTPDWELTYEGSYYHRQSLCRFLAQHFPPPDLADELIILFFDHVNLQFPLFHRPTFDRQWKGGLQIKDPSFGCLCLALFAVASRWCDDPRVLDENQHDVPEEERRDDERKWQRAGWKYFNVALDAHRESRSLFHPPGLFEVQTMSLMGMFIRGTAFHPVAWLFIGVGIRKAQDVGAHRKKVYGDKPSAEEELWKRAFWMLVLYDRIGSAALGRPCCSGEEDFDVDLPLEVDDEYWETEDPQKAFQQPPGKPAKVAAFNSYLRLTKIAAYALRKLYALDRSKLLISMTRPQLQDVLTELNKALLEWINSVPPHLHWSPSMENPLFANQAATLYITYYLVQIIIYRPFLPPSLRSVSNRPPPSKMPVPCIAICVNAARCCSRILQIQVNRGISNIYSLICAAHMCAAILLMNYWDLKWQERNLTHSSAGEDVKSPLAVQMLQLLQEAKGFIRALELVRPRWRNAEIYLHVVFICINYRNADRSCHRNDLGTSMPSTTCGTDSESNKDFVAPFQQSMQFDEQALYQLVPTPYRAPPGCYNAMQEYPTDSPSTVDLYAAQFNPAEPLAFFDMPHMSQFPLPRNLYFFDDQSLEEGELSWSLQNPVQAQRLPQTSEDPQRIVYQRIAQRSYDDFQGSLPPSVPSYPSIGASSFNTTHLEDISTEHEVAPLVYVDHTSVHYAEAAPMPASNYPHDATVAETYVHLYHTLSTAGP</sequence>
<dbReference type="Gene3D" id="4.10.240.10">
    <property type="entry name" value="Zn(2)-C6 fungal-type DNA-binding domain"/>
    <property type="match status" value="1"/>
</dbReference>
<dbReference type="SMART" id="SM00906">
    <property type="entry name" value="Fungal_trans"/>
    <property type="match status" value="1"/>
</dbReference>
<feature type="region of interest" description="Disordered" evidence="3">
    <location>
        <begin position="195"/>
        <end position="221"/>
    </location>
</feature>
<dbReference type="GO" id="GO:0006351">
    <property type="term" value="P:DNA-templated transcription"/>
    <property type="evidence" value="ECO:0007669"/>
    <property type="project" value="InterPro"/>
</dbReference>
<evidence type="ECO:0000256" key="1">
    <source>
        <dbReference type="ARBA" id="ARBA00022723"/>
    </source>
</evidence>
<keyword evidence="6" id="KW-1185">Reference proteome</keyword>
<dbReference type="PROSITE" id="PS50048">
    <property type="entry name" value="ZN2_CY6_FUNGAL_2"/>
    <property type="match status" value="1"/>
</dbReference>
<feature type="compositionally biased region" description="Low complexity" evidence="3">
    <location>
        <begin position="155"/>
        <end position="170"/>
    </location>
</feature>
<evidence type="ECO:0000256" key="3">
    <source>
        <dbReference type="SAM" id="MobiDB-lite"/>
    </source>
</evidence>
<dbReference type="HOGENOM" id="CLU_006019_0_0_1"/>
<dbReference type="GO" id="GO:0000981">
    <property type="term" value="F:DNA-binding transcription factor activity, RNA polymerase II-specific"/>
    <property type="evidence" value="ECO:0007669"/>
    <property type="project" value="InterPro"/>
</dbReference>
<feature type="compositionally biased region" description="Basic and acidic residues" evidence="3">
    <location>
        <begin position="139"/>
        <end position="154"/>
    </location>
</feature>
<reference evidence="5 6" key="1">
    <citation type="submission" date="2014-04" db="EMBL/GenBank/DDBJ databases">
        <authorList>
            <consortium name="DOE Joint Genome Institute"/>
            <person name="Kuo A."/>
            <person name="Kohler A."/>
            <person name="Nagy L.G."/>
            <person name="Floudas D."/>
            <person name="Copeland A."/>
            <person name="Barry K.W."/>
            <person name="Cichocki N."/>
            <person name="Veneault-Fourrey C."/>
            <person name="LaButti K."/>
            <person name="Lindquist E.A."/>
            <person name="Lipzen A."/>
            <person name="Lundell T."/>
            <person name="Morin E."/>
            <person name="Murat C."/>
            <person name="Sun H."/>
            <person name="Tunlid A."/>
            <person name="Henrissat B."/>
            <person name="Grigoriev I.V."/>
            <person name="Hibbett D.S."/>
            <person name="Martin F."/>
            <person name="Nordberg H.P."/>
            <person name="Cantor M.N."/>
            <person name="Hua S.X."/>
        </authorList>
    </citation>
    <scope>NUCLEOTIDE SEQUENCE [LARGE SCALE GENOMIC DNA]</scope>
    <source>
        <strain evidence="5 6">Foug A</strain>
    </source>
</reference>
<dbReference type="InterPro" id="IPR001138">
    <property type="entry name" value="Zn2Cys6_DnaBD"/>
</dbReference>
<dbReference type="AlphaFoldDB" id="A0A0C3EAJ7"/>
<dbReference type="CDD" id="cd00067">
    <property type="entry name" value="GAL4"/>
    <property type="match status" value="1"/>
</dbReference>
<dbReference type="InParanoid" id="A0A0C3EAJ7"/>
<evidence type="ECO:0000313" key="6">
    <source>
        <dbReference type="Proteomes" id="UP000053989"/>
    </source>
</evidence>
<dbReference type="PANTHER" id="PTHR46910:SF38">
    <property type="entry name" value="ZN(2)-C6 FUNGAL-TYPE DOMAIN-CONTAINING PROTEIN"/>
    <property type="match status" value="1"/>
</dbReference>
<keyword evidence="1" id="KW-0479">Metal-binding</keyword>
<gene>
    <name evidence="5" type="ORF">SCLCIDRAFT_19528</name>
</gene>
<feature type="region of interest" description="Disordered" evidence="3">
    <location>
        <begin position="136"/>
        <end position="172"/>
    </location>
</feature>
<accession>A0A0C3EAJ7</accession>
<proteinExistence type="predicted"/>
<dbReference type="InterPro" id="IPR036864">
    <property type="entry name" value="Zn2-C6_fun-type_DNA-bd_sf"/>
</dbReference>
<dbReference type="PROSITE" id="PS00463">
    <property type="entry name" value="ZN2_CY6_FUNGAL_1"/>
    <property type="match status" value="1"/>
</dbReference>
<dbReference type="Proteomes" id="UP000053989">
    <property type="component" value="Unassembled WGS sequence"/>
</dbReference>